<dbReference type="InterPro" id="IPR027417">
    <property type="entry name" value="P-loop_NTPase"/>
</dbReference>
<organism evidence="5">
    <name type="scientific">Triatoma infestans</name>
    <name type="common">Assassin bug</name>
    <dbReference type="NCBI Taxonomy" id="30076"/>
    <lineage>
        <taxon>Eukaryota</taxon>
        <taxon>Metazoa</taxon>
        <taxon>Ecdysozoa</taxon>
        <taxon>Arthropoda</taxon>
        <taxon>Hexapoda</taxon>
        <taxon>Insecta</taxon>
        <taxon>Pterygota</taxon>
        <taxon>Neoptera</taxon>
        <taxon>Paraneoptera</taxon>
        <taxon>Hemiptera</taxon>
        <taxon>Heteroptera</taxon>
        <taxon>Panheteroptera</taxon>
        <taxon>Cimicomorpha</taxon>
        <taxon>Reduviidae</taxon>
        <taxon>Triatominae</taxon>
        <taxon>Triatoma</taxon>
    </lineage>
</organism>
<dbReference type="GO" id="GO:0005524">
    <property type="term" value="F:ATP binding"/>
    <property type="evidence" value="ECO:0007669"/>
    <property type="project" value="UniProtKB-KW"/>
</dbReference>
<evidence type="ECO:0000256" key="4">
    <source>
        <dbReference type="SAM" id="Coils"/>
    </source>
</evidence>
<keyword evidence="4" id="KW-0175">Coiled coil</keyword>
<feature type="non-terminal residue" evidence="5">
    <location>
        <position position="1"/>
    </location>
</feature>
<accession>A0A161MGV5</accession>
<proteinExistence type="predicted"/>
<dbReference type="GO" id="GO:0007076">
    <property type="term" value="P:mitotic chromosome condensation"/>
    <property type="evidence" value="ECO:0007669"/>
    <property type="project" value="TreeGrafter"/>
</dbReference>
<evidence type="ECO:0000256" key="3">
    <source>
        <dbReference type="ARBA" id="ARBA00023242"/>
    </source>
</evidence>
<name>A0A161MGV5_TRIIF</name>
<keyword evidence="3" id="KW-0539">Nucleus</keyword>
<feature type="coiled-coil region" evidence="4">
    <location>
        <begin position="123"/>
        <end position="164"/>
    </location>
</feature>
<protein>
    <submittedName>
        <fullName evidence="5">Structural maintenance of chromosomes protein 4</fullName>
    </submittedName>
</protein>
<dbReference type="GO" id="GO:0000796">
    <property type="term" value="C:condensin complex"/>
    <property type="evidence" value="ECO:0007669"/>
    <property type="project" value="TreeGrafter"/>
</dbReference>
<feature type="non-terminal residue" evidence="5">
    <location>
        <position position="179"/>
    </location>
</feature>
<sequence>RFKEVALLLRSHGIDLVHNRFLILQGEVEQIALMKPKAQNEHDTGMLEYLEDIIGTTRFKVPLQKLEVKLEELNTERQEKYNKIKVAEKEREALREPMRDAVQFLMKENECTIIKNKIHQWHLNDCQNKLKQYTEEKASLDSLLSEVKQKIKVCNEELAVKEKQVSVKIKELDVIKGKR</sequence>
<evidence type="ECO:0000256" key="1">
    <source>
        <dbReference type="ARBA" id="ARBA00022741"/>
    </source>
</evidence>
<dbReference type="PANTHER" id="PTHR18937">
    <property type="entry name" value="STRUCTURAL MAINTENANCE OF CHROMOSOMES SMC FAMILY MEMBER"/>
    <property type="match status" value="1"/>
</dbReference>
<keyword evidence="2" id="KW-0067">ATP-binding</keyword>
<evidence type="ECO:0000313" key="5">
    <source>
        <dbReference type="EMBL" id="JAR96177.1"/>
    </source>
</evidence>
<reference evidence="5" key="1">
    <citation type="submission" date="2016-04" db="EMBL/GenBank/DDBJ databases">
        <authorList>
            <person name="Calderon-Fernandez G.M.Sr."/>
        </authorList>
    </citation>
    <scope>NUCLEOTIDE SEQUENCE</scope>
    <source>
        <strain evidence="5">Int1</strain>
        <tissue evidence="5">Integument</tissue>
    </source>
</reference>
<dbReference type="SUPFAM" id="SSF52540">
    <property type="entry name" value="P-loop containing nucleoside triphosphate hydrolases"/>
    <property type="match status" value="1"/>
</dbReference>
<dbReference type="EMBL" id="GEMB01007193">
    <property type="protein sequence ID" value="JAR96177.1"/>
    <property type="molecule type" value="Transcribed_RNA"/>
</dbReference>
<feature type="coiled-coil region" evidence="4">
    <location>
        <begin position="63"/>
        <end position="90"/>
    </location>
</feature>
<dbReference type="PANTHER" id="PTHR18937:SF172">
    <property type="entry name" value="STRUCTURAL MAINTENANCE OF CHROMOSOMES PROTEIN"/>
    <property type="match status" value="1"/>
</dbReference>
<reference evidence="5" key="2">
    <citation type="journal article" date="2017" name="J. Med. Entomol.">
        <title>Transcriptome Analysis of the Triatoma infestans (Hemiptera: Reduviidae) Integument.</title>
        <authorList>
            <person name="Calderon-Fernandez G.M."/>
            <person name="Moriconi D.E."/>
            <person name="Dulbecco A.B."/>
            <person name="Juarez M.P."/>
        </authorList>
    </citation>
    <scope>NUCLEOTIDE SEQUENCE</scope>
    <source>
        <strain evidence="5">Int1</strain>
        <tissue evidence="5">Integument</tissue>
    </source>
</reference>
<evidence type="ECO:0000256" key="2">
    <source>
        <dbReference type="ARBA" id="ARBA00022840"/>
    </source>
</evidence>
<dbReference type="AlphaFoldDB" id="A0A161MGV5"/>
<keyword evidence="1" id="KW-0547">Nucleotide-binding</keyword>
<dbReference type="Gene3D" id="3.40.50.300">
    <property type="entry name" value="P-loop containing nucleotide triphosphate hydrolases"/>
    <property type="match status" value="1"/>
</dbReference>